<dbReference type="InterPro" id="IPR038670">
    <property type="entry name" value="HslJ-like_sf"/>
</dbReference>
<dbReference type="Gene3D" id="3.40.50.1000">
    <property type="entry name" value="HAD superfamily/HAD-like"/>
    <property type="match status" value="1"/>
</dbReference>
<sequence length="456" mass="50261">MKNRFMTLLVLHLILVAGVAGSSSTVASDPLPSWNAGPAKRAIFEFVVQVSSEGSPTFVPPSQRIAVFDGDGTLWCEAPVPFQAAFVIDEIKRRAVREPALAVDPMVQAALDGEIGKLLDGKHHNGLLRILALTHTGLTTDEFDRCVNRWADSASHPRFKRPYLELTYQPMQELLGYLRSHQFECFIVSSGEADFTRVWVERIFGIPPQNVVGSIGQVKYALREGKPVLIKTPDHLLVDDEEGKPVGIHQFIGRRPIACFGNSDGDQAMLEYTTIGNPLNSFGLIVHHTDAEREYAYDESTPASGKLTTALEMASTRGWTVVDIKRDWSEVWSNHESLQAAEESRRLFGRWLAEDIGRRGVLDRAQSTLEIGPDGSVSGSTSVNRYRGQAIIDGNAISFGPLIATRRAGPPAMMDQESRFTEAFSQVTGFRMGENGLLYLTDGNGNDILRFSKIAD</sequence>
<dbReference type="EMBL" id="JAMQBK010000012">
    <property type="protein sequence ID" value="MCM2369729.1"/>
    <property type="molecule type" value="Genomic_DNA"/>
</dbReference>
<reference evidence="3 4" key="1">
    <citation type="journal article" date="2022" name="Syst. Appl. Microbiol.">
        <title>Rhodopirellula aestuarii sp. nov., a novel member of the genus Rhodopirellula isolated from brackish sediments collected in the Tagus River estuary, Portugal.</title>
        <authorList>
            <person name="Vitorino I.R."/>
            <person name="Klimek D."/>
            <person name="Calusinska M."/>
            <person name="Lobo-da-Cunha A."/>
            <person name="Vasconcelos V."/>
            <person name="Lage O.M."/>
        </authorList>
    </citation>
    <scope>NUCLEOTIDE SEQUENCE [LARGE SCALE GENOMIC DNA]</scope>
    <source>
        <strain evidence="3 4">ICT_H3.1</strain>
    </source>
</reference>
<dbReference type="SUPFAM" id="SSF56784">
    <property type="entry name" value="HAD-like"/>
    <property type="match status" value="1"/>
</dbReference>
<evidence type="ECO:0000256" key="1">
    <source>
        <dbReference type="SAM" id="SignalP"/>
    </source>
</evidence>
<protein>
    <submittedName>
        <fullName evidence="3">META domain-containing protein</fullName>
    </submittedName>
</protein>
<comment type="caution">
    <text evidence="3">The sequence shown here is derived from an EMBL/GenBank/DDBJ whole genome shotgun (WGS) entry which is preliminary data.</text>
</comment>
<proteinExistence type="predicted"/>
<evidence type="ECO:0000313" key="4">
    <source>
        <dbReference type="Proteomes" id="UP001202961"/>
    </source>
</evidence>
<dbReference type="Proteomes" id="UP001202961">
    <property type="component" value="Unassembled WGS sequence"/>
</dbReference>
<dbReference type="Gene3D" id="2.40.128.270">
    <property type="match status" value="1"/>
</dbReference>
<gene>
    <name evidence="3" type="ORF">NB063_03730</name>
</gene>
<feature type="signal peptide" evidence="1">
    <location>
        <begin position="1"/>
        <end position="27"/>
    </location>
</feature>
<feature type="chain" id="PRO_5046820362" evidence="1">
    <location>
        <begin position="28"/>
        <end position="456"/>
    </location>
</feature>
<keyword evidence="1" id="KW-0732">Signal</keyword>
<name>A0ABT0TZB9_9BACT</name>
<dbReference type="CDD" id="cd01427">
    <property type="entry name" value="HAD_like"/>
    <property type="match status" value="1"/>
</dbReference>
<organism evidence="3 4">
    <name type="scientific">Aporhodopirellula aestuarii</name>
    <dbReference type="NCBI Taxonomy" id="2950107"/>
    <lineage>
        <taxon>Bacteria</taxon>
        <taxon>Pseudomonadati</taxon>
        <taxon>Planctomycetota</taxon>
        <taxon>Planctomycetia</taxon>
        <taxon>Pirellulales</taxon>
        <taxon>Pirellulaceae</taxon>
        <taxon>Aporhodopirellula</taxon>
    </lineage>
</organism>
<evidence type="ECO:0000259" key="2">
    <source>
        <dbReference type="Pfam" id="PF03724"/>
    </source>
</evidence>
<dbReference type="InterPro" id="IPR005184">
    <property type="entry name" value="DUF306_Meta_HslJ"/>
</dbReference>
<keyword evidence="4" id="KW-1185">Reference proteome</keyword>
<dbReference type="InterPro" id="IPR036412">
    <property type="entry name" value="HAD-like_sf"/>
</dbReference>
<dbReference type="Pfam" id="PF03724">
    <property type="entry name" value="META"/>
    <property type="match status" value="1"/>
</dbReference>
<evidence type="ECO:0000313" key="3">
    <source>
        <dbReference type="EMBL" id="MCM2369729.1"/>
    </source>
</evidence>
<dbReference type="InterPro" id="IPR023214">
    <property type="entry name" value="HAD_sf"/>
</dbReference>
<accession>A0ABT0TZB9</accession>
<dbReference type="RefSeq" id="WP_250927396.1">
    <property type="nucleotide sequence ID" value="NZ_JAMQBK010000012.1"/>
</dbReference>
<feature type="domain" description="DUF306" evidence="2">
    <location>
        <begin position="349"/>
        <end position="451"/>
    </location>
</feature>